<reference evidence="2 3" key="1">
    <citation type="journal article" date="2013" name="Antonie Van Leeuwenhoek">
        <title>Echinimonas agarilytica gen. nov., sp. nov., a new gammaproteobacterium isolated from the sea urchin Strongylocentrotus intermedius.</title>
        <authorList>
            <person name="Nedashkovskaya O.I."/>
            <person name="Stenkova A.M."/>
            <person name="Zhukova N.V."/>
            <person name="Van Trappen S."/>
            <person name="Lee J.S."/>
            <person name="Kim S.B."/>
        </authorList>
    </citation>
    <scope>NUCLEOTIDE SEQUENCE [LARGE SCALE GENOMIC DNA]</scope>
    <source>
        <strain evidence="2 3">KMM 6351</strain>
    </source>
</reference>
<gene>
    <name evidence="2" type="ORF">NAF29_01250</name>
</gene>
<keyword evidence="1" id="KW-0732">Signal</keyword>
<comment type="caution">
    <text evidence="2">The sequence shown here is derived from an EMBL/GenBank/DDBJ whole genome shotgun (WGS) entry which is preliminary data.</text>
</comment>
<organism evidence="2 3">
    <name type="scientific">Echinimonas agarilytica</name>
    <dbReference type="NCBI Taxonomy" id="1215918"/>
    <lineage>
        <taxon>Bacteria</taxon>
        <taxon>Pseudomonadati</taxon>
        <taxon>Pseudomonadota</taxon>
        <taxon>Gammaproteobacteria</taxon>
        <taxon>Alteromonadales</taxon>
        <taxon>Echinimonadaceae</taxon>
        <taxon>Echinimonas</taxon>
    </lineage>
</organism>
<proteinExistence type="predicted"/>
<protein>
    <submittedName>
        <fullName evidence="2">EexN family lipoprotein</fullName>
    </submittedName>
</protein>
<feature type="signal peptide" evidence="1">
    <location>
        <begin position="1"/>
        <end position="22"/>
    </location>
</feature>
<keyword evidence="3" id="KW-1185">Reference proteome</keyword>
<dbReference type="PROSITE" id="PS51257">
    <property type="entry name" value="PROKAR_LIPOPROTEIN"/>
    <property type="match status" value="1"/>
</dbReference>
<sequence length="75" mass="8186">MKKLLALVPLALLLTACGTATVEELIEDPDKLAKVNEKCSTLMMQGKNTDTEECNNAREAINQMTSNMLKGFLGK</sequence>
<dbReference type="AlphaFoldDB" id="A0AA42B643"/>
<evidence type="ECO:0000313" key="2">
    <source>
        <dbReference type="EMBL" id="MCM2678295.1"/>
    </source>
</evidence>
<evidence type="ECO:0000256" key="1">
    <source>
        <dbReference type="SAM" id="SignalP"/>
    </source>
</evidence>
<evidence type="ECO:0000313" key="3">
    <source>
        <dbReference type="Proteomes" id="UP001165393"/>
    </source>
</evidence>
<name>A0AA42B643_9GAMM</name>
<keyword evidence="2" id="KW-0449">Lipoprotein</keyword>
<dbReference type="RefSeq" id="WP_251259646.1">
    <property type="nucleotide sequence ID" value="NZ_JAMQGP010000001.1"/>
</dbReference>
<dbReference type="Proteomes" id="UP001165393">
    <property type="component" value="Unassembled WGS sequence"/>
</dbReference>
<dbReference type="NCBIfam" id="NF033894">
    <property type="entry name" value="Eex_IncN"/>
    <property type="match status" value="1"/>
</dbReference>
<dbReference type="EMBL" id="JAMQGP010000001">
    <property type="protein sequence ID" value="MCM2678295.1"/>
    <property type="molecule type" value="Genomic_DNA"/>
</dbReference>
<feature type="chain" id="PRO_5041276819" evidence="1">
    <location>
        <begin position="23"/>
        <end position="75"/>
    </location>
</feature>
<accession>A0AA42B643</accession>
<dbReference type="InterPro" id="IPR047937">
    <property type="entry name" value="Eex_IncN-like"/>
</dbReference>